<sequence length="880" mass="101311">MGSCDNQTVCSYQYLLNNLTVSGLPGPDVRPVKDWRKPTTVNIDFNLYTVIKFDTGLQSLTTLIWFYMTWNNEYISWDPKDFCGIEKMYILGDMLWKPDLYIYDLTEFTNETLKTLYYTIKSNGQTSYSSPLRIVSNCHMAISKFPFDTQSCQLEFGPYYHTVQDITMIPSVNSSQKYLMAKDIYVTRGEWFLDDITVQNFTDASNYSRVTYNIIIRRAPVAYVINLIIPSFFLVLLDVASMFMRTDTTVKLGFKLGIVMGFSVVLVILNNMIPNSDSIPILGIFCAMCMGIMVVSNVACLATLYMETRETHHEVPPWVKFWVLKYLARALCFHLESTDANLVTVVKVEQTVEDGTRTKRKAELQDRSKCFSKEEAVTLEVKLLKGLLAEVLKIHQHVISYKSKNDAKSEWQLAALHKMLIHFVSVLLSISLLGTCYSQNDCSYNSLLQYLNFTNLPGPNVRPVKDWTKPNIVYVDMFLYTVISLDMVLQTLTSLIWLDMTWYNEFISWNPDDFCGIHRIYVTDKTFWKPDILISELTNDDGKAPLIIYNTLESDGKITDSTPMRVISNCYMDMYKFPFDTQTCFLTFGSNVHPVQDIIILPKNNSTQVSQNAKDIFYNKGDWALDQITVVSQTMQYEGAQYSQVTYKITLKRASVIYVINLIMPLCFMVFLDFASMFMHLESGERLDFKINAVFGFFVLLLIFNNITPNSDSEPMLGTFCIVSMAIMVFSLFNCIIMLYIHSLSETNKHLPPWVKIWIMKHLARVLCFRPLKSLDEDLATAVEADTNTKNRKRADKKLETQDKRKPTQGKENVTQEVKVLKGLLWEVMKIHQKLVLSNNNDDGKSEWQFVVHVVDRLVLIIYVIILIIIFAVVILAWTN</sequence>
<dbReference type="PROSITE" id="PS00236">
    <property type="entry name" value="NEUROTR_ION_CHANNEL"/>
    <property type="match status" value="2"/>
</dbReference>
<keyword evidence="3 20" id="KW-0812">Transmembrane</keyword>
<keyword evidence="11" id="KW-0325">Glycoprotein</keyword>
<feature type="domain" description="Neurotransmitter-gated ion-channel transmembrane" evidence="23">
    <location>
        <begin position="662"/>
        <end position="875"/>
    </location>
</feature>
<organism evidence="24 25">
    <name type="scientific">Pelobates cultripes</name>
    <name type="common">Western spadefoot toad</name>
    <dbReference type="NCBI Taxonomy" id="61616"/>
    <lineage>
        <taxon>Eukaryota</taxon>
        <taxon>Metazoa</taxon>
        <taxon>Chordata</taxon>
        <taxon>Craniata</taxon>
        <taxon>Vertebrata</taxon>
        <taxon>Euteleostomi</taxon>
        <taxon>Amphibia</taxon>
        <taxon>Batrachia</taxon>
        <taxon>Anura</taxon>
        <taxon>Pelobatoidea</taxon>
        <taxon>Pelobatidae</taxon>
        <taxon>Pelobates</taxon>
    </lineage>
</organism>
<feature type="domain" description="Neurotransmitter-gated ion-channel ligand-binding" evidence="22">
    <location>
        <begin position="28"/>
        <end position="220"/>
    </location>
</feature>
<evidence type="ECO:0000256" key="2">
    <source>
        <dbReference type="ARBA" id="ARBA00022475"/>
    </source>
</evidence>
<evidence type="ECO:0000256" key="19">
    <source>
        <dbReference type="ARBA" id="ARBA00037540"/>
    </source>
</evidence>
<keyword evidence="10 24" id="KW-0675">Receptor</keyword>
<evidence type="ECO:0000256" key="3">
    <source>
        <dbReference type="ARBA" id="ARBA00022692"/>
    </source>
</evidence>
<dbReference type="InterPro" id="IPR038050">
    <property type="entry name" value="Neuro_actylchol_rec"/>
</dbReference>
<keyword evidence="12" id="KW-0628">Postsynaptic cell membrane</keyword>
<accession>A0AAD1WVL2</accession>
<evidence type="ECO:0000256" key="16">
    <source>
        <dbReference type="ARBA" id="ARBA00034430"/>
    </source>
</evidence>
<dbReference type="Gene3D" id="1.20.58.390">
    <property type="entry name" value="Neurotransmitter-gated ion-channel transmembrane domain"/>
    <property type="match status" value="2"/>
</dbReference>
<comment type="catalytic activity">
    <reaction evidence="18">
        <text>Ca(2+)(in) = Ca(2+)(out)</text>
        <dbReference type="Rhea" id="RHEA:29671"/>
        <dbReference type="ChEBI" id="CHEBI:29108"/>
    </reaction>
</comment>
<feature type="region of interest" description="Disordered" evidence="21">
    <location>
        <begin position="790"/>
        <end position="812"/>
    </location>
</feature>
<feature type="transmembrane region" description="Helical" evidence="20">
    <location>
        <begin position="858"/>
        <end position="878"/>
    </location>
</feature>
<feature type="compositionally biased region" description="Basic and acidic residues" evidence="21">
    <location>
        <begin position="797"/>
        <end position="806"/>
    </location>
</feature>
<dbReference type="GO" id="GO:0045211">
    <property type="term" value="C:postsynaptic membrane"/>
    <property type="evidence" value="ECO:0007669"/>
    <property type="project" value="UniProtKB-SubCell"/>
</dbReference>
<dbReference type="Pfam" id="PF02932">
    <property type="entry name" value="Neur_chan_memb"/>
    <property type="match status" value="2"/>
</dbReference>
<evidence type="ECO:0000256" key="21">
    <source>
        <dbReference type="SAM" id="MobiDB-lite"/>
    </source>
</evidence>
<dbReference type="SUPFAM" id="SSF90112">
    <property type="entry name" value="Neurotransmitter-gated ion-channel transmembrane pore"/>
    <property type="match status" value="2"/>
</dbReference>
<evidence type="ECO:0000256" key="10">
    <source>
        <dbReference type="ARBA" id="ARBA00023170"/>
    </source>
</evidence>
<evidence type="ECO:0000313" key="25">
    <source>
        <dbReference type="Proteomes" id="UP001295444"/>
    </source>
</evidence>
<evidence type="ECO:0000256" key="15">
    <source>
        <dbReference type="ARBA" id="ARBA00034104"/>
    </source>
</evidence>
<evidence type="ECO:0000256" key="7">
    <source>
        <dbReference type="ARBA" id="ARBA00023065"/>
    </source>
</evidence>
<dbReference type="PRINTS" id="PR00252">
    <property type="entry name" value="NRIONCHANNEL"/>
</dbReference>
<evidence type="ECO:0000256" key="8">
    <source>
        <dbReference type="ARBA" id="ARBA00023136"/>
    </source>
</evidence>
<feature type="transmembrane region" description="Helical" evidence="20">
    <location>
        <begin position="252"/>
        <end position="273"/>
    </location>
</feature>
<dbReference type="InterPro" id="IPR018000">
    <property type="entry name" value="Neurotransmitter_ion_chnl_CS"/>
</dbReference>
<evidence type="ECO:0000256" key="9">
    <source>
        <dbReference type="ARBA" id="ARBA00023157"/>
    </source>
</evidence>
<evidence type="ECO:0000256" key="4">
    <source>
        <dbReference type="ARBA" id="ARBA00022729"/>
    </source>
</evidence>
<feature type="transmembrane region" description="Helical" evidence="20">
    <location>
        <begin position="656"/>
        <end position="679"/>
    </location>
</feature>
<keyword evidence="25" id="KW-1185">Reference proteome</keyword>
<dbReference type="AlphaFoldDB" id="A0AAD1WVL2"/>
<evidence type="ECO:0000256" key="11">
    <source>
        <dbReference type="ARBA" id="ARBA00023180"/>
    </source>
</evidence>
<feature type="domain" description="Neurotransmitter-gated ion-channel transmembrane" evidence="23">
    <location>
        <begin position="227"/>
        <end position="415"/>
    </location>
</feature>
<dbReference type="PANTHER" id="PTHR18945">
    <property type="entry name" value="NEUROTRANSMITTER GATED ION CHANNEL"/>
    <property type="match status" value="1"/>
</dbReference>
<dbReference type="InterPro" id="IPR006202">
    <property type="entry name" value="Neur_chan_lig-bd"/>
</dbReference>
<dbReference type="Gene3D" id="2.70.170.10">
    <property type="entry name" value="Neurotransmitter-gated ion-channel ligand-binding domain"/>
    <property type="match status" value="2"/>
</dbReference>
<dbReference type="InterPro" id="IPR006029">
    <property type="entry name" value="Neurotrans-gated_channel_TM"/>
</dbReference>
<dbReference type="SUPFAM" id="SSF63712">
    <property type="entry name" value="Nicotinic receptor ligand binding domain-like"/>
    <property type="match status" value="2"/>
</dbReference>
<feature type="transmembrane region" description="Helical" evidence="20">
    <location>
        <begin position="279"/>
        <end position="305"/>
    </location>
</feature>
<comment type="function">
    <text evidence="19">Forms serotonin (5-hydroxytryptamine/5-HT3)-activated cation-selective channel complexes, which when activated cause fast, depolarizing responses in neurons.</text>
</comment>
<comment type="similarity">
    <text evidence="20">Belongs to the ligand-gated ion channel (TC 1.A.9) family.</text>
</comment>
<keyword evidence="9" id="KW-1015">Disulfide bond</keyword>
<evidence type="ECO:0000313" key="24">
    <source>
        <dbReference type="EMBL" id="CAH2324486.1"/>
    </source>
</evidence>
<evidence type="ECO:0000259" key="22">
    <source>
        <dbReference type="Pfam" id="PF02931"/>
    </source>
</evidence>
<feature type="transmembrane region" description="Helical" evidence="20">
    <location>
        <begin position="221"/>
        <end position="240"/>
    </location>
</feature>
<feature type="transmembrane region" description="Helical" evidence="20">
    <location>
        <begin position="720"/>
        <end position="741"/>
    </location>
</feature>
<dbReference type="InterPro" id="IPR006201">
    <property type="entry name" value="Neur_channel"/>
</dbReference>
<proteinExistence type="inferred from homology"/>
<evidence type="ECO:0000256" key="1">
    <source>
        <dbReference type="ARBA" id="ARBA00022448"/>
    </source>
</evidence>
<keyword evidence="13" id="KW-1071">Ligand-gated ion channel</keyword>
<feature type="domain" description="Neurotransmitter-gated ion-channel ligand-binding" evidence="22">
    <location>
        <begin position="460"/>
        <end position="654"/>
    </location>
</feature>
<keyword evidence="8 20" id="KW-0472">Membrane</keyword>
<keyword evidence="1 20" id="KW-0813">Transport</keyword>
<comment type="subcellular location">
    <subcellularLocation>
        <location evidence="15">Postsynaptic cell membrane</location>
        <topology evidence="15">Multi-pass membrane protein</topology>
    </subcellularLocation>
</comment>
<feature type="transmembrane region" description="Helical" evidence="20">
    <location>
        <begin position="691"/>
        <end position="708"/>
    </location>
</feature>
<evidence type="ECO:0000256" key="14">
    <source>
        <dbReference type="ARBA" id="ARBA00023303"/>
    </source>
</evidence>
<dbReference type="Proteomes" id="UP001295444">
    <property type="component" value="Chromosome 12"/>
</dbReference>
<evidence type="ECO:0000256" key="17">
    <source>
        <dbReference type="ARBA" id="ARBA00036239"/>
    </source>
</evidence>
<dbReference type="Pfam" id="PF02931">
    <property type="entry name" value="Neur_chan_LBD"/>
    <property type="match status" value="2"/>
</dbReference>
<keyword evidence="4" id="KW-0732">Signal</keyword>
<comment type="catalytic activity">
    <reaction evidence="17">
        <text>Na(+)(in) = Na(+)(out)</text>
        <dbReference type="Rhea" id="RHEA:34963"/>
        <dbReference type="ChEBI" id="CHEBI:29101"/>
    </reaction>
</comment>
<name>A0AAD1WVL2_PELCU</name>
<dbReference type="GO" id="GO:0004888">
    <property type="term" value="F:transmembrane signaling receptor activity"/>
    <property type="evidence" value="ECO:0007669"/>
    <property type="project" value="InterPro"/>
</dbReference>
<keyword evidence="7 20" id="KW-0406">Ion transport</keyword>
<dbReference type="InterPro" id="IPR036719">
    <property type="entry name" value="Neuro-gated_channel_TM_sf"/>
</dbReference>
<dbReference type="FunFam" id="2.70.170.10:FF:000017">
    <property type="entry name" value="5-hydroxytryptamine receptor 3A"/>
    <property type="match status" value="2"/>
</dbReference>
<dbReference type="GO" id="GO:0005230">
    <property type="term" value="F:extracellular ligand-gated monoatomic ion channel activity"/>
    <property type="evidence" value="ECO:0007669"/>
    <property type="project" value="InterPro"/>
</dbReference>
<gene>
    <name evidence="24" type="ORF">PECUL_23A013488</name>
</gene>
<evidence type="ECO:0000256" key="5">
    <source>
        <dbReference type="ARBA" id="ARBA00022989"/>
    </source>
</evidence>
<evidence type="ECO:0000256" key="13">
    <source>
        <dbReference type="ARBA" id="ARBA00023286"/>
    </source>
</evidence>
<evidence type="ECO:0000256" key="20">
    <source>
        <dbReference type="RuleBase" id="RU000687"/>
    </source>
</evidence>
<evidence type="ECO:0000259" key="23">
    <source>
        <dbReference type="Pfam" id="PF02932"/>
    </source>
</evidence>
<comment type="caution">
    <text evidence="20">Lacks conserved residue(s) required for the propagation of feature annotation.</text>
</comment>
<keyword evidence="5 20" id="KW-1133">Transmembrane helix</keyword>
<evidence type="ECO:0000256" key="6">
    <source>
        <dbReference type="ARBA" id="ARBA00023018"/>
    </source>
</evidence>
<reference evidence="24" key="1">
    <citation type="submission" date="2022-03" db="EMBL/GenBank/DDBJ databases">
        <authorList>
            <person name="Alioto T."/>
            <person name="Alioto T."/>
            <person name="Gomez Garrido J."/>
        </authorList>
    </citation>
    <scope>NUCLEOTIDE SEQUENCE</scope>
</reference>
<keyword evidence="2" id="KW-1003">Cell membrane</keyword>
<comment type="catalytic activity">
    <reaction evidence="16">
        <text>K(+)(in) = K(+)(out)</text>
        <dbReference type="Rhea" id="RHEA:29463"/>
        <dbReference type="ChEBI" id="CHEBI:29103"/>
    </reaction>
</comment>
<dbReference type="EMBL" id="OW240923">
    <property type="protein sequence ID" value="CAH2324486.1"/>
    <property type="molecule type" value="Genomic_DNA"/>
</dbReference>
<protein>
    <submittedName>
        <fullName evidence="24">5-hydroxytryptamine receptor 3A-like</fullName>
    </submittedName>
</protein>
<dbReference type="InterPro" id="IPR036734">
    <property type="entry name" value="Neur_chan_lig-bd_sf"/>
</dbReference>
<keyword evidence="14 20" id="KW-0407">Ion channel</keyword>
<evidence type="ECO:0000256" key="12">
    <source>
        <dbReference type="ARBA" id="ARBA00023257"/>
    </source>
</evidence>
<evidence type="ECO:0000256" key="18">
    <source>
        <dbReference type="ARBA" id="ARBA00036634"/>
    </source>
</evidence>
<keyword evidence="6" id="KW-0770">Synapse</keyword>